<accession>F5RBM1</accession>
<feature type="domain" description="Pyrroloquinoline quinone-dependent pyranose dehydrogenase beta-propeller" evidence="2">
    <location>
        <begin position="38"/>
        <end position="369"/>
    </location>
</feature>
<dbReference type="PANTHER" id="PTHR33546">
    <property type="entry name" value="LARGE, MULTIFUNCTIONAL SECRETED PROTEIN-RELATED"/>
    <property type="match status" value="1"/>
</dbReference>
<evidence type="ECO:0000313" key="4">
    <source>
        <dbReference type="Proteomes" id="UP000005019"/>
    </source>
</evidence>
<dbReference type="AlphaFoldDB" id="F5RBM1"/>
<dbReference type="InterPro" id="IPR011042">
    <property type="entry name" value="6-blade_b-propeller_TolB-like"/>
</dbReference>
<protein>
    <submittedName>
        <fullName evidence="3">L-sorbosone dehydrogenase</fullName>
    </submittedName>
</protein>
<dbReference type="Gene3D" id="2.120.10.30">
    <property type="entry name" value="TolB, C-terminal domain"/>
    <property type="match status" value="1"/>
</dbReference>
<dbReference type="Proteomes" id="UP000005019">
    <property type="component" value="Unassembled WGS sequence"/>
</dbReference>
<sequence>MIRSLARRTFILASALALGLPPAIAQSADDTALERLRMPPGFTAELWARVDNPRAMTLGAPGRLYVGSRAGHVTAVPFDPVTMKAGEAVKIARGLNMPVGVAWRKGDLYVSSLDRIVKLPAIDDRLAAPPKPVVVNDRFPKDTAHGWKFIAFGPDDRLYVPVGAPCNICDRDRDGYANIMRMNADGSGLETYARGVRNSVGFDWHPKTGEMWFSDNGRDWMGDDTPPCELNRVSKPGQHFGYPYCHGGDIADPEFGQGRSCADYVAPAWKLGAHVAPLGIRFYTGSQFPDEYRGALFVAEHGSWNRRERDGYRVMVARLEGNRVVSYTPFIEGFLGRNDAVFGRPADVQVLPDGTLLVSDDASNAIYRIRWNGTRQAAADR</sequence>
<evidence type="ECO:0000256" key="1">
    <source>
        <dbReference type="SAM" id="SignalP"/>
    </source>
</evidence>
<organism evidence="3 4">
    <name type="scientific">Methyloversatilis universalis (strain ATCC BAA-1314 / DSM 25237 / JCM 13912 / CCUG 52030 / FAM5)</name>
    <dbReference type="NCBI Taxonomy" id="1000565"/>
    <lineage>
        <taxon>Bacteria</taxon>
        <taxon>Pseudomonadati</taxon>
        <taxon>Pseudomonadota</taxon>
        <taxon>Betaproteobacteria</taxon>
        <taxon>Nitrosomonadales</taxon>
        <taxon>Sterolibacteriaceae</taxon>
        <taxon>Methyloversatilis</taxon>
    </lineage>
</organism>
<dbReference type="EMBL" id="AFHG01000044">
    <property type="protein sequence ID" value="EGK72043.1"/>
    <property type="molecule type" value="Genomic_DNA"/>
</dbReference>
<dbReference type="eggNOG" id="COG2133">
    <property type="taxonomic scope" value="Bacteria"/>
</dbReference>
<evidence type="ECO:0000313" key="3">
    <source>
        <dbReference type="EMBL" id="EGK72043.1"/>
    </source>
</evidence>
<feature type="signal peptide" evidence="1">
    <location>
        <begin position="1"/>
        <end position="27"/>
    </location>
</feature>
<feature type="chain" id="PRO_5003330907" evidence="1">
    <location>
        <begin position="28"/>
        <end position="381"/>
    </location>
</feature>
<dbReference type="InterPro" id="IPR011041">
    <property type="entry name" value="Quinoprot_gluc/sorb_DH_b-prop"/>
</dbReference>
<gene>
    <name evidence="3" type="ORF">METUNv1_01821</name>
</gene>
<evidence type="ECO:0000259" key="2">
    <source>
        <dbReference type="Pfam" id="PF22807"/>
    </source>
</evidence>
<proteinExistence type="predicted"/>
<dbReference type="SUPFAM" id="SSF50952">
    <property type="entry name" value="Soluble quinoprotein glucose dehydrogenase"/>
    <property type="match status" value="1"/>
</dbReference>
<reference evidence="3 4" key="1">
    <citation type="journal article" date="2011" name="J. Bacteriol.">
        <title>Genome sequence of Methyloversatilis universalis FAM5T, a methylotrophic representative of the order Rhodocyclales.</title>
        <authorList>
            <person name="Kittichotirat W."/>
            <person name="Good N.M."/>
            <person name="Hall R."/>
            <person name="Bringel F."/>
            <person name="Lajus A."/>
            <person name="Medigue C."/>
            <person name="Smalley N.E."/>
            <person name="Beck D."/>
            <person name="Bumgarner R."/>
            <person name="Vuilleumier S."/>
            <person name="Kalyuzhnaya M.G."/>
        </authorList>
    </citation>
    <scope>NUCLEOTIDE SEQUENCE [LARGE SCALE GENOMIC DNA]</scope>
    <source>
        <strain evidence="4">ATCC BAA-1314 / JCM 13912 / FAM5</strain>
    </source>
</reference>
<name>F5RBM1_METUF</name>
<keyword evidence="4" id="KW-1185">Reference proteome</keyword>
<dbReference type="OrthoDB" id="9770043at2"/>
<dbReference type="PANTHER" id="PTHR33546:SF1">
    <property type="entry name" value="LARGE, MULTIFUNCTIONAL SECRETED PROTEIN"/>
    <property type="match status" value="1"/>
</dbReference>
<dbReference type="InterPro" id="IPR054539">
    <property type="entry name" value="Beta-prop_PDH"/>
</dbReference>
<dbReference type="RefSeq" id="WP_008060951.1">
    <property type="nucleotide sequence ID" value="NZ_AFHG01000044.1"/>
</dbReference>
<keyword evidence="1" id="KW-0732">Signal</keyword>
<dbReference type="Pfam" id="PF22807">
    <property type="entry name" value="TrAA12"/>
    <property type="match status" value="1"/>
</dbReference>
<dbReference type="STRING" id="1000565.METUNv1_01821"/>
<comment type="caution">
    <text evidence="3">The sequence shown here is derived from an EMBL/GenBank/DDBJ whole genome shotgun (WGS) entry which is preliminary data.</text>
</comment>